<evidence type="ECO:0000313" key="5">
    <source>
        <dbReference type="Proteomes" id="UP000672526"/>
    </source>
</evidence>
<dbReference type="Pfam" id="PF11740">
    <property type="entry name" value="KfrA_N"/>
    <property type="match status" value="1"/>
</dbReference>
<proteinExistence type="predicted"/>
<evidence type="ECO:0000256" key="1">
    <source>
        <dbReference type="SAM" id="Coils"/>
    </source>
</evidence>
<name>A0ABN7MZJ9_9BURK</name>
<keyword evidence="1" id="KW-0175">Coiled coil</keyword>
<evidence type="ECO:0000259" key="3">
    <source>
        <dbReference type="Pfam" id="PF11740"/>
    </source>
</evidence>
<gene>
    <name evidence="4" type="primary">smc_3</name>
    <name evidence="4" type="ORF">R69888_06493</name>
</gene>
<feature type="coiled-coil region" evidence="1">
    <location>
        <begin position="234"/>
        <end position="275"/>
    </location>
</feature>
<organism evidence="4 5">
    <name type="scientific">Paraburkholderia haematera</name>
    <dbReference type="NCBI Taxonomy" id="2793077"/>
    <lineage>
        <taxon>Bacteria</taxon>
        <taxon>Pseudomonadati</taxon>
        <taxon>Pseudomonadota</taxon>
        <taxon>Betaproteobacteria</taxon>
        <taxon>Burkholderiales</taxon>
        <taxon>Burkholderiaceae</taxon>
        <taxon>Paraburkholderia</taxon>
    </lineage>
</organism>
<dbReference type="Gene3D" id="1.10.287.1490">
    <property type="match status" value="1"/>
</dbReference>
<feature type="coiled-coil region" evidence="1">
    <location>
        <begin position="159"/>
        <end position="200"/>
    </location>
</feature>
<feature type="domain" description="KfrA N-terminal DNA-binding" evidence="3">
    <location>
        <begin position="32"/>
        <end position="158"/>
    </location>
</feature>
<reference evidence="4 5" key="1">
    <citation type="submission" date="2021-02" db="EMBL/GenBank/DDBJ databases">
        <authorList>
            <person name="Vanwijnsberghe S."/>
        </authorList>
    </citation>
    <scope>NUCLEOTIDE SEQUENCE [LARGE SCALE GENOMIC DNA]</scope>
    <source>
        <strain evidence="4 5">LMG 31837</strain>
    </source>
</reference>
<protein>
    <submittedName>
        <fullName evidence="4">Chromosome partition protein Smc</fullName>
    </submittedName>
</protein>
<evidence type="ECO:0000256" key="2">
    <source>
        <dbReference type="SAM" id="MobiDB-lite"/>
    </source>
</evidence>
<sequence length="345" mass="37595">MLELPARARLYPFSPRVRWSPAVARPAAVSADQIRTTVLAMLAEADMDPGHAPPTPERFRKVVSVRKLRARLGAGDPATLSRMLNTIEADVVRAGLAQVAIPGLPDTIAEQMRALWQAAVAVQLDDVARLRDEATQAAEASDASRRDADLRTEMLRVELAELRAQLSARDSELANLRADCRSLTERAETLRASAAGLQAELDAVTSTLAQTRQVHADEFAAVHARYEGLSRQLLQETEHQRHALQAERERLSGQITQAQERVAALEGLRDRLLTELASERNAHQHAAAEAAALATVAAEHRALLQALRATPRRSAPPAPSRHRKTPVADTPSPVPDGPTARRKAR</sequence>
<dbReference type="InterPro" id="IPR021104">
    <property type="entry name" value="KfrA_DNA-bd_N"/>
</dbReference>
<dbReference type="EMBL" id="CAJNBK010000036">
    <property type="protein sequence ID" value="CAE6829498.1"/>
    <property type="molecule type" value="Genomic_DNA"/>
</dbReference>
<accession>A0ABN7MZJ9</accession>
<feature type="region of interest" description="Disordered" evidence="2">
    <location>
        <begin position="308"/>
        <end position="345"/>
    </location>
</feature>
<dbReference type="Proteomes" id="UP000672526">
    <property type="component" value="Unassembled WGS sequence"/>
</dbReference>
<evidence type="ECO:0000313" key="4">
    <source>
        <dbReference type="EMBL" id="CAE6829498.1"/>
    </source>
</evidence>
<keyword evidence="5" id="KW-1185">Reference proteome</keyword>
<comment type="caution">
    <text evidence="4">The sequence shown here is derived from an EMBL/GenBank/DDBJ whole genome shotgun (WGS) entry which is preliminary data.</text>
</comment>